<evidence type="ECO:0000313" key="2">
    <source>
        <dbReference type="Proteomes" id="UP000060699"/>
    </source>
</evidence>
<proteinExistence type="predicted"/>
<accession>A0A0U2TXA6</accession>
<organism evidence="1 2">
    <name type="scientific">Roseateles depolymerans</name>
    <dbReference type="NCBI Taxonomy" id="76731"/>
    <lineage>
        <taxon>Bacteria</taxon>
        <taxon>Pseudomonadati</taxon>
        <taxon>Pseudomonadota</taxon>
        <taxon>Betaproteobacteria</taxon>
        <taxon>Burkholderiales</taxon>
        <taxon>Sphaerotilaceae</taxon>
        <taxon>Roseateles</taxon>
    </lineage>
</organism>
<sequence length="47" mass="4908">MKQETIQHDSPAAVSDPDAVVVELSLEDIASVSGGPQITNDSFQPPS</sequence>
<dbReference type="EMBL" id="CP013729">
    <property type="protein sequence ID" value="ALV04833.1"/>
    <property type="molecule type" value="Genomic_DNA"/>
</dbReference>
<gene>
    <name evidence="1" type="ORF">RD2015_330</name>
</gene>
<keyword evidence="2" id="KW-1185">Reference proteome</keyword>
<name>A0A0U2TXA6_9BURK</name>
<dbReference type="Proteomes" id="UP000060699">
    <property type="component" value="Chromosome"/>
</dbReference>
<reference evidence="1 2" key="1">
    <citation type="submission" date="2015-12" db="EMBL/GenBank/DDBJ databases">
        <title>Complete genome of Roseateles depolymerans KCTC 42856.</title>
        <authorList>
            <person name="Kim K.M."/>
        </authorList>
    </citation>
    <scope>NUCLEOTIDE SEQUENCE [LARGE SCALE GENOMIC DNA]</scope>
    <source>
        <strain evidence="1 2">KCTC 42856</strain>
    </source>
</reference>
<protein>
    <submittedName>
        <fullName evidence="1">Uncharacterized protein</fullName>
    </submittedName>
</protein>
<dbReference type="KEGG" id="rdp:RD2015_330"/>
<evidence type="ECO:0000313" key="1">
    <source>
        <dbReference type="EMBL" id="ALV04833.1"/>
    </source>
</evidence>
<dbReference type="AlphaFoldDB" id="A0A0U2TXA6"/>